<dbReference type="InterPro" id="IPR025480">
    <property type="entry name" value="DUF4330"/>
</dbReference>
<sequence length="147" mass="16518">MWFIALVLVAVLVLAAWYLHSGTNRGLTAKTAVAVVRADDVAYEVASAPKPGDLLLDRYNKPYFEVVTATYMPFMYRTQNEHGNVVYSPDPQRYTMFVTVKTIAPFYDDVPVMAKQRIVVGRSLTLEGPNWAVYGRVTQLTITPVEK</sequence>
<keyword evidence="2" id="KW-1185">Reference proteome</keyword>
<reference evidence="2" key="1">
    <citation type="submission" date="2008-08" db="EMBL/GenBank/DDBJ databases">
        <title>The complete genome sequence of Coprothermobacter proteolyticus strain ATCC 5245 / DSM 5265 / BT.</title>
        <authorList>
            <person name="Dodson R.J."/>
            <person name="Durkin A.S."/>
            <person name="Wu M."/>
            <person name="Eisen J."/>
            <person name="Sutton G."/>
        </authorList>
    </citation>
    <scope>NUCLEOTIDE SEQUENCE [LARGE SCALE GENOMIC DNA]</scope>
    <source>
        <strain evidence="2">ATCC 35245 / DSM 5265 / OCM 4 / BT</strain>
    </source>
</reference>
<gene>
    <name evidence="1" type="ordered locus">COPRO5265_0093</name>
</gene>
<dbReference type="KEGG" id="cpo:COPRO5265_0093"/>
<dbReference type="Pfam" id="PF14221">
    <property type="entry name" value="DUF4330"/>
    <property type="match status" value="1"/>
</dbReference>
<evidence type="ECO:0000313" key="2">
    <source>
        <dbReference type="Proteomes" id="UP000001732"/>
    </source>
</evidence>
<dbReference type="STRING" id="309798.COPRO5265_0093"/>
<proteinExistence type="predicted"/>
<accession>B5Y6R7</accession>
<dbReference type="AlphaFoldDB" id="B5Y6R7"/>
<dbReference type="EMBL" id="CP001145">
    <property type="protein sequence ID" value="ACI17567.1"/>
    <property type="molecule type" value="Genomic_DNA"/>
</dbReference>
<reference evidence="1 2" key="2">
    <citation type="journal article" date="2014" name="Genome Announc.">
        <title>Complete Genome Sequence of Coprothermobacter proteolyticus DSM 5265.</title>
        <authorList>
            <person name="Alexiev A."/>
            <person name="Coil D.A."/>
            <person name="Badger J.H."/>
            <person name="Enticknap J."/>
            <person name="Ward N."/>
            <person name="Robb F.T."/>
            <person name="Eisen J.A."/>
        </authorList>
    </citation>
    <scope>NUCLEOTIDE SEQUENCE [LARGE SCALE GENOMIC DNA]</scope>
    <source>
        <strain evidence="2">ATCC 35245 / DSM 5265 / OCM 4 / BT</strain>
    </source>
</reference>
<dbReference type="Proteomes" id="UP000001732">
    <property type="component" value="Chromosome"/>
</dbReference>
<evidence type="ECO:0000313" key="1">
    <source>
        <dbReference type="EMBL" id="ACI17567.1"/>
    </source>
</evidence>
<protein>
    <submittedName>
        <fullName evidence="1">Uncharacterized protein</fullName>
    </submittedName>
</protein>
<organism evidence="1 2">
    <name type="scientific">Coprothermobacter proteolyticus (strain ATCC 35245 / DSM 5265 / OCM 4 / BT)</name>
    <dbReference type="NCBI Taxonomy" id="309798"/>
    <lineage>
        <taxon>Bacteria</taxon>
        <taxon>Pseudomonadati</taxon>
        <taxon>Coprothermobacterota</taxon>
        <taxon>Coprothermobacteria</taxon>
        <taxon>Coprothermobacterales</taxon>
        <taxon>Coprothermobacteraceae</taxon>
        <taxon>Coprothermobacter</taxon>
    </lineage>
</organism>
<name>B5Y6R7_COPPD</name>